<evidence type="ECO:0000256" key="1">
    <source>
        <dbReference type="SAM" id="Phobius"/>
    </source>
</evidence>
<protein>
    <submittedName>
        <fullName evidence="2">Uncharacterized protein</fullName>
    </submittedName>
</protein>
<proteinExistence type="predicted"/>
<feature type="transmembrane region" description="Helical" evidence="1">
    <location>
        <begin position="6"/>
        <end position="27"/>
    </location>
</feature>
<reference evidence="2" key="2">
    <citation type="submission" date="2014-01" db="EMBL/GenBank/DDBJ databases">
        <authorList>
            <person name="Aslett M."/>
        </authorList>
    </citation>
    <scope>NUCLEOTIDE SEQUENCE [LARGE SCALE GENOMIC DNA]</scope>
    <source>
        <strain evidence="2">DB27</strain>
    </source>
</reference>
<dbReference type="Proteomes" id="UP000030682">
    <property type="component" value="Unassembled WGS sequence"/>
</dbReference>
<reference evidence="2" key="1">
    <citation type="submission" date="2014-01" db="EMBL/GenBank/DDBJ databases">
        <title>Draft genome sequence of highly nematicidal Bacillus thuringiensis DB27.</title>
        <authorList>
            <person name="Iatsenko I."/>
            <person name="Pickard D."/>
            <person name="Corton C."/>
            <person name="Dougan G."/>
            <person name="Sommer R.J."/>
        </authorList>
    </citation>
    <scope>NUCLEOTIDE SEQUENCE [LARGE SCALE GENOMIC DNA]</scope>
    <source>
        <strain evidence="2">DB27</strain>
    </source>
</reference>
<accession>W8YDD1</accession>
<sequence length="99" mass="11709">MLWLYLFLKLLSLCITLLDICFVWYAFTLQELYPKYKPTLLENIFFEEEKGDCEVFMRRKLPKIILSAHIGLCVHSKTSISFTIIYKLKSFTGKSEECI</sequence>
<evidence type="ECO:0000313" key="2">
    <source>
        <dbReference type="EMBL" id="CDN39534.1"/>
    </source>
</evidence>
<dbReference type="EMBL" id="HG810024">
    <property type="protein sequence ID" value="CDN39534.1"/>
    <property type="molecule type" value="Genomic_DNA"/>
</dbReference>
<keyword evidence="1" id="KW-0812">Transmembrane</keyword>
<keyword evidence="1" id="KW-0472">Membrane</keyword>
<gene>
    <name evidence="2" type="ORF">BTDB27_p000197</name>
</gene>
<keyword evidence="1" id="KW-1133">Transmembrane helix</keyword>
<dbReference type="AlphaFoldDB" id="W8YDD1"/>
<dbReference type="HOGENOM" id="CLU_2314616_0_0_9"/>
<organism evidence="2">
    <name type="scientific">Bacillus thuringiensis DB27</name>
    <dbReference type="NCBI Taxonomy" id="1431339"/>
    <lineage>
        <taxon>Bacteria</taxon>
        <taxon>Bacillati</taxon>
        <taxon>Bacillota</taxon>
        <taxon>Bacilli</taxon>
        <taxon>Bacillales</taxon>
        <taxon>Bacillaceae</taxon>
        <taxon>Bacillus</taxon>
        <taxon>Bacillus cereus group</taxon>
    </lineage>
</organism>
<name>W8YDD1_BACTU</name>